<dbReference type="Pfam" id="PF05064">
    <property type="entry name" value="Nsp1_C"/>
    <property type="match status" value="1"/>
</dbReference>
<name>A0A653CVB5_CALMS</name>
<protein>
    <recommendedName>
        <fullName evidence="1">Nucleoporin NSP1-like C-terminal domain-containing protein</fullName>
    </recommendedName>
</protein>
<evidence type="ECO:0000313" key="2">
    <source>
        <dbReference type="EMBL" id="VEN51860.1"/>
    </source>
</evidence>
<evidence type="ECO:0000259" key="1">
    <source>
        <dbReference type="Pfam" id="PF05064"/>
    </source>
</evidence>
<reference evidence="2 3" key="1">
    <citation type="submission" date="2019-01" db="EMBL/GenBank/DDBJ databases">
        <authorList>
            <person name="Sayadi A."/>
        </authorList>
    </citation>
    <scope>NUCLEOTIDE SEQUENCE [LARGE SCALE GENOMIC DNA]</scope>
</reference>
<organism evidence="2 3">
    <name type="scientific">Callosobruchus maculatus</name>
    <name type="common">Southern cowpea weevil</name>
    <name type="synonym">Pulse bruchid</name>
    <dbReference type="NCBI Taxonomy" id="64391"/>
    <lineage>
        <taxon>Eukaryota</taxon>
        <taxon>Metazoa</taxon>
        <taxon>Ecdysozoa</taxon>
        <taxon>Arthropoda</taxon>
        <taxon>Hexapoda</taxon>
        <taxon>Insecta</taxon>
        <taxon>Pterygota</taxon>
        <taxon>Neoptera</taxon>
        <taxon>Endopterygota</taxon>
        <taxon>Coleoptera</taxon>
        <taxon>Polyphaga</taxon>
        <taxon>Cucujiformia</taxon>
        <taxon>Chrysomeloidea</taxon>
        <taxon>Chrysomelidae</taxon>
        <taxon>Bruchinae</taxon>
        <taxon>Bruchini</taxon>
        <taxon>Callosobruchus</taxon>
    </lineage>
</organism>
<keyword evidence="3" id="KW-1185">Reference proteome</keyword>
<dbReference type="InterPro" id="IPR007758">
    <property type="entry name" value="Nucleoporin_NSP1_C"/>
</dbReference>
<gene>
    <name evidence="2" type="ORF">CALMAC_LOCUS12182</name>
</gene>
<sequence length="200" mass="23474">MSLNHSTYTNQLTFQDLDKITEHVSQKMQEYLQTCHLQAEEINKWSFKTSDQTQKLELINRKLALLKYLQNDITTTLNYIAKEQESLEQALHNVECDICCKSEGQENIADIFRQETYATAEDIHKSFINYKRLLDEFDCQVRQIETANSNDASQFEAFAQVLQAHLQQLEMIEMKIIQMTSELNHIQYVNDSVSQLYHVK</sequence>
<dbReference type="OrthoDB" id="28818at2759"/>
<evidence type="ECO:0000313" key="3">
    <source>
        <dbReference type="Proteomes" id="UP000410492"/>
    </source>
</evidence>
<proteinExistence type="predicted"/>
<dbReference type="AlphaFoldDB" id="A0A653CVB5"/>
<dbReference type="EMBL" id="CAACVG010009039">
    <property type="protein sequence ID" value="VEN51860.1"/>
    <property type="molecule type" value="Genomic_DNA"/>
</dbReference>
<accession>A0A653CVB5</accession>
<feature type="domain" description="Nucleoporin NSP1-like C-terminal" evidence="1">
    <location>
        <begin position="8"/>
        <end position="98"/>
    </location>
</feature>
<dbReference type="Proteomes" id="UP000410492">
    <property type="component" value="Unassembled WGS sequence"/>
</dbReference>